<feature type="transmembrane region" description="Helical" evidence="7">
    <location>
        <begin position="205"/>
        <end position="222"/>
    </location>
</feature>
<comment type="caution">
    <text evidence="9">The sequence shown here is derived from an EMBL/GenBank/DDBJ whole genome shotgun (WGS) entry which is preliminary data.</text>
</comment>
<evidence type="ECO:0000256" key="5">
    <source>
        <dbReference type="ARBA" id="ARBA00022989"/>
    </source>
</evidence>
<sequence length="395" mass="46333">MNLDHKIQQRNADEFSILKSLAFLAVVFQSSITYVMNQSNIKLEESFMLGMLYNFSKFSAPVFIFIVGFHLIHQHKEPVKYKIYIKDKVWKLILPYLYWSLIYVIFFTNLYGLSLLVLFEKMLTGSAAPHLWYVIMVFQFHLVFPILFYLFQWVKKHLNSVKFVICTVGFVAISYFLLLWLASKFIFTENVVTEQSWMKYIDRSFLFYLFYFFLGGLVALTLPSWRKLVLKYRTLNKIIFLGMFAIVGYELISHQGIAQIDLGVSTYLKPSMFLYVCAEIILLYRCSMAIVKGRSIIFHVLKFIGKYTYTAYLAHLFFLQIIAGGLKFLHVSGQYIILSLVILVIVTIMSVGFSFFIDKTPGVINKIRVLERFNYMRFVTSKEGVVYSKILRRRD</sequence>
<dbReference type="PANTHER" id="PTHR40074">
    <property type="entry name" value="O-ACETYLTRANSFERASE WECH"/>
    <property type="match status" value="1"/>
</dbReference>
<dbReference type="InterPro" id="IPR002656">
    <property type="entry name" value="Acyl_transf_3_dom"/>
</dbReference>
<dbReference type="PANTHER" id="PTHR40074:SF2">
    <property type="entry name" value="O-ACETYLTRANSFERASE WECH"/>
    <property type="match status" value="1"/>
</dbReference>
<dbReference type="Pfam" id="PF01757">
    <property type="entry name" value="Acyl_transf_3"/>
    <property type="match status" value="1"/>
</dbReference>
<keyword evidence="3" id="KW-1003">Cell membrane</keyword>
<keyword evidence="6 7" id="KW-0472">Membrane</keyword>
<keyword evidence="5 7" id="KW-1133">Transmembrane helix</keyword>
<evidence type="ECO:0000256" key="4">
    <source>
        <dbReference type="ARBA" id="ARBA00022692"/>
    </source>
</evidence>
<evidence type="ECO:0000256" key="3">
    <source>
        <dbReference type="ARBA" id="ARBA00022475"/>
    </source>
</evidence>
<feature type="transmembrane region" description="Helical" evidence="7">
    <location>
        <begin position="272"/>
        <end position="291"/>
    </location>
</feature>
<dbReference type="EC" id="2.3.1.-" evidence="9"/>
<feature type="transmembrane region" description="Helical" evidence="7">
    <location>
        <begin position="312"/>
        <end position="329"/>
    </location>
</feature>
<dbReference type="EMBL" id="JAVAMP010000014">
    <property type="protein sequence ID" value="MDP5276434.1"/>
    <property type="molecule type" value="Genomic_DNA"/>
</dbReference>
<accession>A0ABT9J656</accession>
<dbReference type="GO" id="GO:0016746">
    <property type="term" value="F:acyltransferase activity"/>
    <property type="evidence" value="ECO:0007669"/>
    <property type="project" value="UniProtKB-KW"/>
</dbReference>
<evidence type="ECO:0000256" key="6">
    <source>
        <dbReference type="ARBA" id="ARBA00023136"/>
    </source>
</evidence>
<feature type="domain" description="Acyltransferase 3" evidence="8">
    <location>
        <begin position="16"/>
        <end position="357"/>
    </location>
</feature>
<reference evidence="9 10" key="1">
    <citation type="submission" date="2023-08" db="EMBL/GenBank/DDBJ databases">
        <authorList>
            <person name="Park J.-S."/>
        </authorList>
    </citation>
    <scope>NUCLEOTIDE SEQUENCE [LARGE SCALE GENOMIC DNA]</scope>
    <source>
        <strain evidence="9 10">2205SS18-9</strain>
    </source>
</reference>
<keyword evidence="9" id="KW-0012">Acyltransferase</keyword>
<evidence type="ECO:0000259" key="8">
    <source>
        <dbReference type="Pfam" id="PF01757"/>
    </source>
</evidence>
<proteinExistence type="inferred from homology"/>
<evidence type="ECO:0000313" key="9">
    <source>
        <dbReference type="EMBL" id="MDP5276434.1"/>
    </source>
</evidence>
<keyword evidence="10" id="KW-1185">Reference proteome</keyword>
<feature type="transmembrane region" description="Helical" evidence="7">
    <location>
        <begin position="163"/>
        <end position="185"/>
    </location>
</feature>
<feature type="transmembrane region" description="Helical" evidence="7">
    <location>
        <begin position="21"/>
        <end position="39"/>
    </location>
</feature>
<organism evidence="9 10">
    <name type="scientific">Chengkuizengella axinellae</name>
    <dbReference type="NCBI Taxonomy" id="3064388"/>
    <lineage>
        <taxon>Bacteria</taxon>
        <taxon>Bacillati</taxon>
        <taxon>Bacillota</taxon>
        <taxon>Bacilli</taxon>
        <taxon>Bacillales</taxon>
        <taxon>Paenibacillaceae</taxon>
        <taxon>Chengkuizengella</taxon>
    </lineage>
</organism>
<evidence type="ECO:0000313" key="10">
    <source>
        <dbReference type="Proteomes" id="UP001231941"/>
    </source>
</evidence>
<feature type="transmembrane region" description="Helical" evidence="7">
    <location>
        <begin position="51"/>
        <end position="72"/>
    </location>
</feature>
<feature type="transmembrane region" description="Helical" evidence="7">
    <location>
        <begin position="234"/>
        <end position="252"/>
    </location>
</feature>
<gene>
    <name evidence="9" type="ORF">Q5Y73_20270</name>
</gene>
<feature type="transmembrane region" description="Helical" evidence="7">
    <location>
        <begin position="131"/>
        <end position="151"/>
    </location>
</feature>
<name>A0ABT9J656_9BACL</name>
<comment type="similarity">
    <text evidence="2">Belongs to the acyltransferase 3 family.</text>
</comment>
<dbReference type="Proteomes" id="UP001231941">
    <property type="component" value="Unassembled WGS sequence"/>
</dbReference>
<dbReference type="RefSeq" id="WP_305993738.1">
    <property type="nucleotide sequence ID" value="NZ_JAVAMP010000014.1"/>
</dbReference>
<keyword evidence="4 7" id="KW-0812">Transmembrane</keyword>
<evidence type="ECO:0000256" key="1">
    <source>
        <dbReference type="ARBA" id="ARBA00004651"/>
    </source>
</evidence>
<evidence type="ECO:0000256" key="7">
    <source>
        <dbReference type="SAM" id="Phobius"/>
    </source>
</evidence>
<comment type="subcellular location">
    <subcellularLocation>
        <location evidence="1">Cell membrane</location>
        <topology evidence="1">Multi-pass membrane protein</topology>
    </subcellularLocation>
</comment>
<evidence type="ECO:0000256" key="2">
    <source>
        <dbReference type="ARBA" id="ARBA00007400"/>
    </source>
</evidence>
<protein>
    <submittedName>
        <fullName evidence="9">Acyltransferase</fullName>
        <ecNumber evidence="9">2.3.1.-</ecNumber>
    </submittedName>
</protein>
<feature type="transmembrane region" description="Helical" evidence="7">
    <location>
        <begin position="335"/>
        <end position="357"/>
    </location>
</feature>
<feature type="transmembrane region" description="Helical" evidence="7">
    <location>
        <begin position="93"/>
        <end position="119"/>
    </location>
</feature>
<keyword evidence="9" id="KW-0808">Transferase</keyword>